<dbReference type="Pfam" id="PF00067">
    <property type="entry name" value="p450"/>
    <property type="match status" value="1"/>
</dbReference>
<dbReference type="GO" id="GO:0020037">
    <property type="term" value="F:heme binding"/>
    <property type="evidence" value="ECO:0007669"/>
    <property type="project" value="InterPro"/>
</dbReference>
<proteinExistence type="inferred from homology"/>
<dbReference type="SUPFAM" id="SSF48264">
    <property type="entry name" value="Cytochrome P450"/>
    <property type="match status" value="1"/>
</dbReference>
<evidence type="ECO:0000256" key="9">
    <source>
        <dbReference type="SAM" id="Phobius"/>
    </source>
</evidence>
<comment type="cofactor">
    <cofactor evidence="7">
        <name>heme</name>
        <dbReference type="ChEBI" id="CHEBI:30413"/>
    </cofactor>
</comment>
<evidence type="ECO:0000256" key="8">
    <source>
        <dbReference type="RuleBase" id="RU000461"/>
    </source>
</evidence>
<dbReference type="AlphaFoldDB" id="A0A914BCY8"/>
<keyword evidence="9" id="KW-1133">Transmembrane helix</keyword>
<sequence>MTSSGSKVHNSVDSSMINRVHFCLQLTRKVTGQNSSFLLPASMDLYDVWNHINVRTALLGFTLFTILFWVFRRPRNLPPGPRGWPLLGYLPQLAMIKGPIHEALGDLSHRYGSLVSFSVANQLIVVLQDYDVMKEAFAQHELSGRPRLEISQITLPGYGVLSASGEPWVELRRFSVTTLRGLGVGKSSFEEHITTETKCLMEEIRKTKGEILNPKHVVENAVSNVICSVIFGRRFEYTDTKFKRLLGVLSKMFELIGAGGVVQFVPIFAKMQFLPIVKELIHTNISFDEILYQLLYSRNVDQGELDFNEDPRDFAGAFMKEMDDKEKQGVQTYLTPASMHYTFGDLFGAGTETTSTTLRWTLLFMVGYPEIQTRVQKDIDRVVGRNRLPRLSDKPELPYVEAVISEVQRLGNIAPLGVPHKCTEDTTLRGYHIPKGALIVANMWCVHSDPSEWPNPSEFRPERFLDEDGKLVRREKLIPFGIGRRVCLGEQLARMELYIIFTCLMHQFTFRTPEGAEPVAFKACHGITHAPAPFEICANPRDN</sequence>
<keyword evidence="11" id="KW-1185">Reference proteome</keyword>
<dbReference type="OrthoDB" id="2789670at2759"/>
<dbReference type="Gene3D" id="1.10.630.10">
    <property type="entry name" value="Cytochrome P450"/>
    <property type="match status" value="1"/>
</dbReference>
<dbReference type="PANTHER" id="PTHR24300">
    <property type="entry name" value="CYTOCHROME P450 508A4-RELATED"/>
    <property type="match status" value="1"/>
</dbReference>
<keyword evidence="9" id="KW-0812">Transmembrane</keyword>
<organism evidence="10 11">
    <name type="scientific">Patiria miniata</name>
    <name type="common">Bat star</name>
    <name type="synonym">Asterina miniata</name>
    <dbReference type="NCBI Taxonomy" id="46514"/>
    <lineage>
        <taxon>Eukaryota</taxon>
        <taxon>Metazoa</taxon>
        <taxon>Echinodermata</taxon>
        <taxon>Eleutherozoa</taxon>
        <taxon>Asterozoa</taxon>
        <taxon>Asteroidea</taxon>
        <taxon>Valvatacea</taxon>
        <taxon>Valvatida</taxon>
        <taxon>Asterinidae</taxon>
        <taxon>Patiria</taxon>
    </lineage>
</organism>
<dbReference type="InterPro" id="IPR036396">
    <property type="entry name" value="Cyt_P450_sf"/>
</dbReference>
<evidence type="ECO:0000256" key="4">
    <source>
        <dbReference type="ARBA" id="ARBA00023002"/>
    </source>
</evidence>
<dbReference type="GO" id="GO:0005506">
    <property type="term" value="F:iron ion binding"/>
    <property type="evidence" value="ECO:0007669"/>
    <property type="project" value="InterPro"/>
</dbReference>
<dbReference type="GeneID" id="119741571"/>
<dbReference type="PRINTS" id="PR00385">
    <property type="entry name" value="P450"/>
</dbReference>
<feature type="binding site" description="axial binding residue" evidence="7">
    <location>
        <position position="487"/>
    </location>
    <ligand>
        <name>heme</name>
        <dbReference type="ChEBI" id="CHEBI:30413"/>
    </ligand>
    <ligandPart>
        <name>Fe</name>
        <dbReference type="ChEBI" id="CHEBI:18248"/>
    </ligandPart>
</feature>
<keyword evidence="3 7" id="KW-0479">Metal-binding</keyword>
<evidence type="ECO:0000256" key="5">
    <source>
        <dbReference type="ARBA" id="ARBA00023004"/>
    </source>
</evidence>
<dbReference type="FunFam" id="1.10.630.10:FF:000004">
    <property type="entry name" value="cytochrome P450 2D15 isoform X1"/>
    <property type="match status" value="1"/>
</dbReference>
<comment type="subcellular location">
    <subcellularLocation>
        <location evidence="1">Membrane</location>
    </subcellularLocation>
</comment>
<accession>A0A914BCY8</accession>
<evidence type="ECO:0000256" key="3">
    <source>
        <dbReference type="ARBA" id="ARBA00022723"/>
    </source>
</evidence>
<dbReference type="PRINTS" id="PR00463">
    <property type="entry name" value="EP450I"/>
</dbReference>
<evidence type="ECO:0000256" key="2">
    <source>
        <dbReference type="ARBA" id="ARBA00010617"/>
    </source>
</evidence>
<keyword evidence="4 8" id="KW-0560">Oxidoreductase</keyword>
<evidence type="ECO:0008006" key="12">
    <source>
        <dbReference type="Google" id="ProtNLM"/>
    </source>
</evidence>
<dbReference type="InterPro" id="IPR050182">
    <property type="entry name" value="Cytochrome_P450_fam2"/>
</dbReference>
<dbReference type="InterPro" id="IPR017972">
    <property type="entry name" value="Cyt_P450_CS"/>
</dbReference>
<evidence type="ECO:0000313" key="10">
    <source>
        <dbReference type="EnsemblMetazoa" id="XP_038073302.1"/>
    </source>
</evidence>
<keyword evidence="5 7" id="KW-0408">Iron</keyword>
<dbReference type="PROSITE" id="PS00086">
    <property type="entry name" value="CYTOCHROME_P450"/>
    <property type="match status" value="1"/>
</dbReference>
<keyword evidence="6 9" id="KW-0472">Membrane</keyword>
<dbReference type="InterPro" id="IPR001128">
    <property type="entry name" value="Cyt_P450"/>
</dbReference>
<dbReference type="Proteomes" id="UP000887568">
    <property type="component" value="Unplaced"/>
</dbReference>
<dbReference type="InterPro" id="IPR002401">
    <property type="entry name" value="Cyt_P450_E_grp-I"/>
</dbReference>
<dbReference type="OMA" id="NEHEFQN"/>
<reference evidence="10" key="1">
    <citation type="submission" date="2022-11" db="UniProtKB">
        <authorList>
            <consortium name="EnsemblMetazoa"/>
        </authorList>
    </citation>
    <scope>IDENTIFICATION</scope>
</reference>
<evidence type="ECO:0000313" key="11">
    <source>
        <dbReference type="Proteomes" id="UP000887568"/>
    </source>
</evidence>
<name>A0A914BCY8_PATMI</name>
<feature type="transmembrane region" description="Helical" evidence="9">
    <location>
        <begin position="52"/>
        <end position="71"/>
    </location>
</feature>
<dbReference type="GO" id="GO:0004497">
    <property type="term" value="F:monooxygenase activity"/>
    <property type="evidence" value="ECO:0007669"/>
    <property type="project" value="UniProtKB-KW"/>
</dbReference>
<evidence type="ECO:0000256" key="7">
    <source>
        <dbReference type="PIRSR" id="PIRSR602401-1"/>
    </source>
</evidence>
<dbReference type="GO" id="GO:0016705">
    <property type="term" value="F:oxidoreductase activity, acting on paired donors, with incorporation or reduction of molecular oxygen"/>
    <property type="evidence" value="ECO:0007669"/>
    <property type="project" value="InterPro"/>
</dbReference>
<dbReference type="EnsemblMetazoa" id="XM_038217374.1">
    <property type="protein sequence ID" value="XP_038073302.1"/>
    <property type="gene ID" value="LOC119741571"/>
</dbReference>
<dbReference type="GO" id="GO:0016020">
    <property type="term" value="C:membrane"/>
    <property type="evidence" value="ECO:0007669"/>
    <property type="project" value="UniProtKB-SubCell"/>
</dbReference>
<evidence type="ECO:0000256" key="1">
    <source>
        <dbReference type="ARBA" id="ARBA00004370"/>
    </source>
</evidence>
<comment type="similarity">
    <text evidence="2 8">Belongs to the cytochrome P450 family.</text>
</comment>
<keyword evidence="7 8" id="KW-0349">Heme</keyword>
<keyword evidence="8" id="KW-0503">Monooxygenase</keyword>
<dbReference type="RefSeq" id="XP_038073302.1">
    <property type="nucleotide sequence ID" value="XM_038217374.1"/>
</dbReference>
<evidence type="ECO:0000256" key="6">
    <source>
        <dbReference type="ARBA" id="ARBA00023136"/>
    </source>
</evidence>
<protein>
    <recommendedName>
        <fullName evidence="12">Cytochrome P450</fullName>
    </recommendedName>
</protein>